<dbReference type="InterPro" id="IPR001537">
    <property type="entry name" value="SpoU_MeTrfase"/>
</dbReference>
<keyword evidence="13" id="KW-1185">Reference proteome</keyword>
<dbReference type="Proteomes" id="UP000800093">
    <property type="component" value="Unassembled WGS sequence"/>
</dbReference>
<dbReference type="GO" id="GO:0003723">
    <property type="term" value="F:RNA binding"/>
    <property type="evidence" value="ECO:0007669"/>
    <property type="project" value="InterPro"/>
</dbReference>
<dbReference type="Pfam" id="PF08032">
    <property type="entry name" value="SpoU_sub_bind"/>
    <property type="match status" value="1"/>
</dbReference>
<dbReference type="EMBL" id="ML986798">
    <property type="protein sequence ID" value="KAF2258009.1"/>
    <property type="molecule type" value="Genomic_DNA"/>
</dbReference>
<comment type="subcellular location">
    <subcellularLocation>
        <location evidence="1">Mitochondrion</location>
    </subcellularLocation>
</comment>
<keyword evidence="8" id="KW-0496">Mitochondrion</keyword>
<keyword evidence="7" id="KW-0809">Transit peptide</keyword>
<dbReference type="PANTHER" id="PTHR46103">
    <property type="entry name" value="RRNA METHYLTRANSFERASE 1, MITOCHONDRIAL"/>
    <property type="match status" value="1"/>
</dbReference>
<evidence type="ECO:0000256" key="3">
    <source>
        <dbReference type="ARBA" id="ARBA00022552"/>
    </source>
</evidence>
<protein>
    <recommendedName>
        <fullName evidence="9">rRNA methyltransferase 1, mitochondrial</fullName>
    </recommendedName>
</protein>
<keyword evidence="3" id="KW-0698">rRNA processing</keyword>
<evidence type="ECO:0000256" key="5">
    <source>
        <dbReference type="ARBA" id="ARBA00022679"/>
    </source>
</evidence>
<organism evidence="12 13">
    <name type="scientific">Lojkania enalia</name>
    <dbReference type="NCBI Taxonomy" id="147567"/>
    <lineage>
        <taxon>Eukaryota</taxon>
        <taxon>Fungi</taxon>
        <taxon>Dikarya</taxon>
        <taxon>Ascomycota</taxon>
        <taxon>Pezizomycotina</taxon>
        <taxon>Dothideomycetes</taxon>
        <taxon>Pleosporomycetidae</taxon>
        <taxon>Pleosporales</taxon>
        <taxon>Pleosporales incertae sedis</taxon>
        <taxon>Lojkania</taxon>
    </lineage>
</organism>
<evidence type="ECO:0000259" key="11">
    <source>
        <dbReference type="SMART" id="SM00967"/>
    </source>
</evidence>
<reference evidence="13" key="1">
    <citation type="journal article" date="2020" name="Stud. Mycol.">
        <title>101 Dothideomycetes genomes: A test case for predicting lifestyles and emergence of pathogens.</title>
        <authorList>
            <person name="Haridas S."/>
            <person name="Albert R."/>
            <person name="Binder M."/>
            <person name="Bloem J."/>
            <person name="LaButti K."/>
            <person name="Salamov A."/>
            <person name="Andreopoulos B."/>
            <person name="Baker S."/>
            <person name="Barry K."/>
            <person name="Bills G."/>
            <person name="Bluhm B."/>
            <person name="Cannon C."/>
            <person name="Castanera R."/>
            <person name="Culley D."/>
            <person name="Daum C."/>
            <person name="Ezra D."/>
            <person name="Gonzalez J."/>
            <person name="Henrissat B."/>
            <person name="Kuo A."/>
            <person name="Liang C."/>
            <person name="Lipzen A."/>
            <person name="Lutzoni F."/>
            <person name="Magnuson J."/>
            <person name="Mondo S."/>
            <person name="Nolan M."/>
            <person name="Ohm R."/>
            <person name="Pangilinan J."/>
            <person name="Park H.-J."/>
            <person name="Ramirez L."/>
            <person name="Alfaro M."/>
            <person name="Sun H."/>
            <person name="Tritt A."/>
            <person name="Yoshinaga Y."/>
            <person name="Zwiers L.-H."/>
            <person name="Turgeon B."/>
            <person name="Goodwin S."/>
            <person name="Spatafora J."/>
            <person name="Crous P."/>
            <person name="Grigoriev I."/>
        </authorList>
    </citation>
    <scope>NUCLEOTIDE SEQUENCE [LARGE SCALE GENOMIC DNA]</scope>
    <source>
        <strain evidence="13">CBS 304.66</strain>
    </source>
</reference>
<feature type="compositionally biased region" description="Basic and acidic residues" evidence="10">
    <location>
        <begin position="96"/>
        <end position="107"/>
    </location>
</feature>
<dbReference type="GO" id="GO:0005739">
    <property type="term" value="C:mitochondrion"/>
    <property type="evidence" value="ECO:0007669"/>
    <property type="project" value="UniProtKB-SubCell"/>
</dbReference>
<evidence type="ECO:0000256" key="6">
    <source>
        <dbReference type="ARBA" id="ARBA00022691"/>
    </source>
</evidence>
<evidence type="ECO:0000256" key="4">
    <source>
        <dbReference type="ARBA" id="ARBA00022603"/>
    </source>
</evidence>
<dbReference type="PANTHER" id="PTHR46103:SF1">
    <property type="entry name" value="RRNA METHYLTRANSFERASE 1, MITOCHONDRIAL"/>
    <property type="match status" value="1"/>
</dbReference>
<evidence type="ECO:0000256" key="8">
    <source>
        <dbReference type="ARBA" id="ARBA00023128"/>
    </source>
</evidence>
<feature type="compositionally biased region" description="Basic and acidic residues" evidence="10">
    <location>
        <begin position="76"/>
        <end position="85"/>
    </location>
</feature>
<dbReference type="InterPro" id="IPR029064">
    <property type="entry name" value="Ribosomal_eL30-like_sf"/>
</dbReference>
<dbReference type="Gene3D" id="3.30.1330.30">
    <property type="match status" value="1"/>
</dbReference>
<gene>
    <name evidence="12" type="ORF">CC78DRAFT_157634</name>
</gene>
<dbReference type="InterPro" id="IPR029026">
    <property type="entry name" value="tRNA_m1G_MTases_N"/>
</dbReference>
<dbReference type="InterPro" id="IPR029028">
    <property type="entry name" value="Alpha/beta_knot_MTases"/>
</dbReference>
<comment type="caution">
    <text evidence="12">The sequence shown here is derived from an EMBL/GenBank/DDBJ whole genome shotgun (WGS) entry which is preliminary data.</text>
</comment>
<dbReference type="InterPro" id="IPR047182">
    <property type="entry name" value="MRM1"/>
</dbReference>
<evidence type="ECO:0000256" key="9">
    <source>
        <dbReference type="ARBA" id="ARBA00034881"/>
    </source>
</evidence>
<dbReference type="SUPFAM" id="SSF55315">
    <property type="entry name" value="L30e-like"/>
    <property type="match status" value="1"/>
</dbReference>
<dbReference type="InterPro" id="IPR047261">
    <property type="entry name" value="MRM1_MeTrfase_dom"/>
</dbReference>
<dbReference type="CDD" id="cd18105">
    <property type="entry name" value="SpoU-like_MRM1"/>
    <property type="match status" value="1"/>
</dbReference>
<dbReference type="AlphaFoldDB" id="A0A9P4JVP4"/>
<evidence type="ECO:0000313" key="12">
    <source>
        <dbReference type="EMBL" id="KAF2258009.1"/>
    </source>
</evidence>
<dbReference type="Pfam" id="PF00588">
    <property type="entry name" value="SpoU_methylase"/>
    <property type="match status" value="1"/>
</dbReference>
<sequence>MCQARPYARAFPRVSITNLPLVFLRNKSIRASIERGIRQSQEISTYRQPRRRAERRSRTIFQAPLLSSNRLISPRSLEERTKEDELAQETTGNPLSEERSLDSTRESRQIARLKRHVPDTLPYSTAASEFLYGYSVVLAALKAGRRQLYNLYIHTRGQNHASNAAILSRAKYQGVKIHEVGDEWLHLMDRASSGRPHNGFILESSPLPRPPITELAISSVADGFFIVKLDRQSREDSLVNGQQTKYTYKSNGWRHPLLLYVDGVLDEGNLGAIARSAYFLGVDAIATPTRQTAPWSHIALKASAGAAEAIPIFTVTKPSDFLLKSGQGGWRIYATDAIPREETTLQFHLSSSSTPKDTSSDIVFTYARSRKRLLDHHPVAMYPTILMMGAEGTGLRSSLLNQAHFNVGVRAGRDVDQIGVDSLNVSVAASLLCYEFLKKPKKERKPGDWLF</sequence>
<comment type="similarity">
    <text evidence="2">Belongs to the class IV-like SAM-binding methyltransferase superfamily. RNA methyltransferase TrmH family.</text>
</comment>
<evidence type="ECO:0000313" key="13">
    <source>
        <dbReference type="Proteomes" id="UP000800093"/>
    </source>
</evidence>
<dbReference type="SMART" id="SM00967">
    <property type="entry name" value="SpoU_sub_bind"/>
    <property type="match status" value="1"/>
</dbReference>
<keyword evidence="5" id="KW-0808">Transferase</keyword>
<dbReference type="Gene3D" id="3.40.1280.10">
    <property type="match status" value="1"/>
</dbReference>
<dbReference type="InterPro" id="IPR013123">
    <property type="entry name" value="SpoU_subst-bd"/>
</dbReference>
<feature type="domain" description="RNA 2-O ribose methyltransferase substrate binding" evidence="11">
    <location>
        <begin position="130"/>
        <end position="210"/>
    </location>
</feature>
<proteinExistence type="inferred from homology"/>
<accession>A0A9P4JVP4</accession>
<keyword evidence="4" id="KW-0489">Methyltransferase</keyword>
<dbReference type="SUPFAM" id="SSF75217">
    <property type="entry name" value="alpha/beta knot"/>
    <property type="match status" value="1"/>
</dbReference>
<feature type="region of interest" description="Disordered" evidence="10">
    <location>
        <begin position="72"/>
        <end position="107"/>
    </location>
</feature>
<evidence type="ECO:0000256" key="1">
    <source>
        <dbReference type="ARBA" id="ARBA00004173"/>
    </source>
</evidence>
<evidence type="ECO:0000256" key="10">
    <source>
        <dbReference type="SAM" id="MobiDB-lite"/>
    </source>
</evidence>
<evidence type="ECO:0000256" key="7">
    <source>
        <dbReference type="ARBA" id="ARBA00022946"/>
    </source>
</evidence>
<evidence type="ECO:0000256" key="2">
    <source>
        <dbReference type="ARBA" id="ARBA00007228"/>
    </source>
</evidence>
<name>A0A9P4JVP4_9PLEO</name>
<dbReference type="GO" id="GO:0016435">
    <property type="term" value="F:rRNA (guanine) methyltransferase activity"/>
    <property type="evidence" value="ECO:0007669"/>
    <property type="project" value="TreeGrafter"/>
</dbReference>
<keyword evidence="6" id="KW-0949">S-adenosyl-L-methionine</keyword>
<dbReference type="OrthoDB" id="270651at2759"/>